<proteinExistence type="inferred from homology"/>
<organism evidence="14 15">
    <name type="scientific">Pseudogulbenkiania subflava DSM 22618</name>
    <dbReference type="NCBI Taxonomy" id="1123014"/>
    <lineage>
        <taxon>Bacteria</taxon>
        <taxon>Pseudomonadati</taxon>
        <taxon>Pseudomonadota</taxon>
        <taxon>Betaproteobacteria</taxon>
        <taxon>Neisseriales</taxon>
        <taxon>Chromobacteriaceae</taxon>
        <taxon>Pseudogulbenkiania</taxon>
    </lineage>
</organism>
<keyword evidence="6 10" id="KW-0143">Chaperone</keyword>
<dbReference type="NCBIfam" id="NF010738">
    <property type="entry name" value="PRK14140.1"/>
    <property type="match status" value="1"/>
</dbReference>
<name>A0A1Y6BA10_9NEIS</name>
<dbReference type="PANTHER" id="PTHR21237">
    <property type="entry name" value="GRPE PROTEIN"/>
    <property type="match status" value="1"/>
</dbReference>
<dbReference type="GO" id="GO:0000774">
    <property type="term" value="F:adenyl-nucleotide exchange factor activity"/>
    <property type="evidence" value="ECO:0007669"/>
    <property type="project" value="InterPro"/>
</dbReference>
<evidence type="ECO:0000313" key="14">
    <source>
        <dbReference type="EMBL" id="SME98815.1"/>
    </source>
</evidence>
<dbReference type="Pfam" id="PF01025">
    <property type="entry name" value="GrpE"/>
    <property type="match status" value="1"/>
</dbReference>
<dbReference type="PROSITE" id="PS01071">
    <property type="entry name" value="GRPE"/>
    <property type="match status" value="1"/>
</dbReference>
<comment type="subcellular location">
    <subcellularLocation>
        <location evidence="1 10">Cytoplasm</location>
    </subcellularLocation>
</comment>
<reference evidence="15" key="1">
    <citation type="submission" date="2017-04" db="EMBL/GenBank/DDBJ databases">
        <authorList>
            <person name="Varghese N."/>
            <person name="Submissions S."/>
        </authorList>
    </citation>
    <scope>NUCLEOTIDE SEQUENCE [LARGE SCALE GENOMIC DNA]</scope>
    <source>
        <strain evidence="15">DSM 22618</strain>
    </source>
</reference>
<evidence type="ECO:0000256" key="2">
    <source>
        <dbReference type="ARBA" id="ARBA00009054"/>
    </source>
</evidence>
<dbReference type="InterPro" id="IPR009012">
    <property type="entry name" value="GrpE_head"/>
</dbReference>
<protein>
    <recommendedName>
        <fullName evidence="8 10">Protein GrpE</fullName>
    </recommendedName>
    <alternativeName>
        <fullName evidence="9 10">HSP-70 cofactor</fullName>
    </alternativeName>
</protein>
<evidence type="ECO:0000256" key="6">
    <source>
        <dbReference type="ARBA" id="ARBA00023186"/>
    </source>
</evidence>
<evidence type="ECO:0000256" key="11">
    <source>
        <dbReference type="RuleBase" id="RU000639"/>
    </source>
</evidence>
<gene>
    <name evidence="10" type="primary">grpE</name>
    <name evidence="14" type="ORF">SAMN02745746_00548</name>
</gene>
<dbReference type="Gene3D" id="2.30.22.10">
    <property type="entry name" value="Head domain of nucleotide exchange factor GrpE"/>
    <property type="match status" value="1"/>
</dbReference>
<dbReference type="CDD" id="cd00446">
    <property type="entry name" value="GrpE"/>
    <property type="match status" value="1"/>
</dbReference>
<dbReference type="GO" id="GO:0005829">
    <property type="term" value="C:cytosol"/>
    <property type="evidence" value="ECO:0007669"/>
    <property type="project" value="TreeGrafter"/>
</dbReference>
<dbReference type="SUPFAM" id="SSF58014">
    <property type="entry name" value="Coiled-coil domain of nucleotide exchange factor GrpE"/>
    <property type="match status" value="1"/>
</dbReference>
<dbReference type="NCBIfam" id="NF010737">
    <property type="entry name" value="PRK14139.1"/>
    <property type="match status" value="1"/>
</dbReference>
<keyword evidence="4 10" id="KW-0963">Cytoplasm</keyword>
<evidence type="ECO:0000313" key="15">
    <source>
        <dbReference type="Proteomes" id="UP000192920"/>
    </source>
</evidence>
<dbReference type="EMBL" id="FXAG01000002">
    <property type="protein sequence ID" value="SME98815.1"/>
    <property type="molecule type" value="Genomic_DNA"/>
</dbReference>
<dbReference type="RefSeq" id="WP_085274906.1">
    <property type="nucleotide sequence ID" value="NZ_FXAG01000002.1"/>
</dbReference>
<dbReference type="GO" id="GO:0051087">
    <property type="term" value="F:protein-folding chaperone binding"/>
    <property type="evidence" value="ECO:0007669"/>
    <property type="project" value="InterPro"/>
</dbReference>
<evidence type="ECO:0000256" key="13">
    <source>
        <dbReference type="SAM" id="MobiDB-lite"/>
    </source>
</evidence>
<dbReference type="Gene3D" id="3.90.20.20">
    <property type="match status" value="1"/>
</dbReference>
<dbReference type="NCBIfam" id="NF010748">
    <property type="entry name" value="PRK14150.1"/>
    <property type="match status" value="1"/>
</dbReference>
<dbReference type="Proteomes" id="UP000192920">
    <property type="component" value="Unassembled WGS sequence"/>
</dbReference>
<sequence length="181" mass="20030">MQENQQNPVNEAVDSTAAQAPADSAVEPTTEARVAALEIELAEAREQFLRSRAEMENLRRRTAEEVVNAQKYAINKFANELLAVKDSLEMALADQSGQFDNLKFGVDLTLKQLVSAFDKAQIKEINPVGEALDPHRHQAISMEEADAEPNTVLRVMQKGYQVADRVLRPAMVVVAKAKSQQ</sequence>
<comment type="similarity">
    <text evidence="2 10 12">Belongs to the GrpE family.</text>
</comment>
<dbReference type="GO" id="GO:0006457">
    <property type="term" value="P:protein folding"/>
    <property type="evidence" value="ECO:0007669"/>
    <property type="project" value="InterPro"/>
</dbReference>
<accession>A0A1Y6BA10</accession>
<dbReference type="GO" id="GO:0051082">
    <property type="term" value="F:unfolded protein binding"/>
    <property type="evidence" value="ECO:0007669"/>
    <property type="project" value="TreeGrafter"/>
</dbReference>
<feature type="region of interest" description="Disordered" evidence="13">
    <location>
        <begin position="1"/>
        <end position="29"/>
    </location>
</feature>
<dbReference type="FunFam" id="2.30.22.10:FF:000001">
    <property type="entry name" value="Protein GrpE"/>
    <property type="match status" value="1"/>
</dbReference>
<evidence type="ECO:0000256" key="12">
    <source>
        <dbReference type="RuleBase" id="RU004478"/>
    </source>
</evidence>
<dbReference type="AlphaFoldDB" id="A0A1Y6BA10"/>
<dbReference type="PRINTS" id="PR00773">
    <property type="entry name" value="GRPEPROTEIN"/>
</dbReference>
<dbReference type="PANTHER" id="PTHR21237:SF23">
    <property type="entry name" value="GRPE PROTEIN HOMOLOG, MITOCHONDRIAL"/>
    <property type="match status" value="1"/>
</dbReference>
<evidence type="ECO:0000256" key="9">
    <source>
        <dbReference type="ARBA" id="ARBA00076414"/>
    </source>
</evidence>
<comment type="subunit">
    <text evidence="3 10">Homodimer.</text>
</comment>
<dbReference type="InterPro" id="IPR013805">
    <property type="entry name" value="GrpE_CC"/>
</dbReference>
<dbReference type="SUPFAM" id="SSF51064">
    <property type="entry name" value="Head domain of nucleotide exchange factor GrpE"/>
    <property type="match status" value="1"/>
</dbReference>
<evidence type="ECO:0000256" key="8">
    <source>
        <dbReference type="ARBA" id="ARBA00072274"/>
    </source>
</evidence>
<dbReference type="STRING" id="1123014.SAMN02745746_00548"/>
<evidence type="ECO:0000256" key="3">
    <source>
        <dbReference type="ARBA" id="ARBA00011738"/>
    </source>
</evidence>
<evidence type="ECO:0000256" key="10">
    <source>
        <dbReference type="HAMAP-Rule" id="MF_01151"/>
    </source>
</evidence>
<evidence type="ECO:0000256" key="5">
    <source>
        <dbReference type="ARBA" id="ARBA00023016"/>
    </source>
</evidence>
<evidence type="ECO:0000256" key="1">
    <source>
        <dbReference type="ARBA" id="ARBA00004496"/>
    </source>
</evidence>
<dbReference type="InterPro" id="IPR000740">
    <property type="entry name" value="GrpE"/>
</dbReference>
<dbReference type="HAMAP" id="MF_01151">
    <property type="entry name" value="GrpE"/>
    <property type="match status" value="1"/>
</dbReference>
<comment type="function">
    <text evidence="7 10 11">Participates actively in the response to hyperosmotic and heat shock by preventing the aggregation of stress-denatured proteins, in association with DnaK and GrpE. It is the nucleotide exchange factor for DnaK and may function as a thermosensor. Unfolded proteins bind initially to DnaJ; upon interaction with the DnaJ-bound protein, DnaK hydrolyzes its bound ATP, resulting in the formation of a stable complex. GrpE releases ADP from DnaK; ATP binding to DnaK triggers the release of the substrate protein, thus completing the reaction cycle. Several rounds of ATP-dependent interactions between DnaJ, DnaK and GrpE are required for fully efficient folding.</text>
</comment>
<keyword evidence="5 10" id="KW-0346">Stress response</keyword>
<dbReference type="GO" id="GO:0042803">
    <property type="term" value="F:protein homodimerization activity"/>
    <property type="evidence" value="ECO:0007669"/>
    <property type="project" value="InterPro"/>
</dbReference>
<keyword evidence="15" id="KW-1185">Reference proteome</keyword>
<evidence type="ECO:0000256" key="7">
    <source>
        <dbReference type="ARBA" id="ARBA00053401"/>
    </source>
</evidence>
<evidence type="ECO:0000256" key="4">
    <source>
        <dbReference type="ARBA" id="ARBA00022490"/>
    </source>
</evidence>